<dbReference type="PROSITE" id="PS00018">
    <property type="entry name" value="EF_HAND_1"/>
    <property type="match status" value="1"/>
</dbReference>
<feature type="chain" id="PRO_5019050025" description="EF-hand domain-containing protein" evidence="2">
    <location>
        <begin position="23"/>
        <end position="145"/>
    </location>
</feature>
<feature type="signal peptide" evidence="2">
    <location>
        <begin position="1"/>
        <end position="22"/>
    </location>
</feature>
<protein>
    <recommendedName>
        <fullName evidence="3">EF-hand domain-containing protein</fullName>
    </recommendedName>
</protein>
<feature type="region of interest" description="Disordered" evidence="1">
    <location>
        <begin position="85"/>
        <end position="145"/>
    </location>
</feature>
<dbReference type="SUPFAM" id="SSF47473">
    <property type="entry name" value="EF-hand"/>
    <property type="match status" value="1"/>
</dbReference>
<proteinExistence type="predicted"/>
<evidence type="ECO:0000256" key="2">
    <source>
        <dbReference type="SAM" id="SignalP"/>
    </source>
</evidence>
<comment type="caution">
    <text evidence="4">The sequence shown here is derived from an EMBL/GenBank/DDBJ whole genome shotgun (WGS) entry which is preliminary data.</text>
</comment>
<evidence type="ECO:0000259" key="3">
    <source>
        <dbReference type="PROSITE" id="PS50222"/>
    </source>
</evidence>
<evidence type="ECO:0000313" key="5">
    <source>
        <dbReference type="Proteomes" id="UP000284605"/>
    </source>
</evidence>
<organism evidence="4 5">
    <name type="scientific">Oleomonas cavernae</name>
    <dbReference type="NCBI Taxonomy" id="2320859"/>
    <lineage>
        <taxon>Bacteria</taxon>
        <taxon>Pseudomonadati</taxon>
        <taxon>Pseudomonadota</taxon>
        <taxon>Alphaproteobacteria</taxon>
        <taxon>Acetobacterales</taxon>
        <taxon>Acetobacteraceae</taxon>
        <taxon>Oleomonas</taxon>
    </lineage>
</organism>
<dbReference type="EMBL" id="QYUK01000011">
    <property type="protein sequence ID" value="RJF87742.1"/>
    <property type="molecule type" value="Genomic_DNA"/>
</dbReference>
<keyword evidence="5" id="KW-1185">Reference proteome</keyword>
<name>A0A418WCI4_9PROT</name>
<dbReference type="GO" id="GO:0005509">
    <property type="term" value="F:calcium ion binding"/>
    <property type="evidence" value="ECO:0007669"/>
    <property type="project" value="InterPro"/>
</dbReference>
<accession>A0A418WCI4</accession>
<dbReference type="AlphaFoldDB" id="A0A418WCI4"/>
<dbReference type="InterPro" id="IPR018247">
    <property type="entry name" value="EF_Hand_1_Ca_BS"/>
</dbReference>
<reference evidence="4 5" key="1">
    <citation type="submission" date="2018-09" db="EMBL/GenBank/DDBJ databases">
        <authorList>
            <person name="Zhu H."/>
        </authorList>
    </citation>
    <scope>NUCLEOTIDE SEQUENCE [LARGE SCALE GENOMIC DNA]</scope>
    <source>
        <strain evidence="4 5">K1W22B-8</strain>
    </source>
</reference>
<gene>
    <name evidence="4" type="ORF">D3874_12500</name>
</gene>
<evidence type="ECO:0000256" key="1">
    <source>
        <dbReference type="SAM" id="MobiDB-lite"/>
    </source>
</evidence>
<dbReference type="InterPro" id="IPR011992">
    <property type="entry name" value="EF-hand-dom_pair"/>
</dbReference>
<feature type="compositionally biased region" description="Polar residues" evidence="1">
    <location>
        <begin position="124"/>
        <end position="134"/>
    </location>
</feature>
<sequence>MMNTARHLALLAAALLPGAALAVAPPGGGDTVPIGLRILFVAVDRNADGKIDQGEADQFVDRLFAQADSNADGVLSLKEVTAMQATLAPGPPMPRRSRRPSGGPTATATAWSTGGRRTRPRSAISPSSMPTATVPSACPTWPAGT</sequence>
<dbReference type="Proteomes" id="UP000284605">
    <property type="component" value="Unassembled WGS sequence"/>
</dbReference>
<dbReference type="PROSITE" id="PS50222">
    <property type="entry name" value="EF_HAND_2"/>
    <property type="match status" value="1"/>
</dbReference>
<dbReference type="Gene3D" id="1.10.238.10">
    <property type="entry name" value="EF-hand"/>
    <property type="match status" value="1"/>
</dbReference>
<dbReference type="Pfam" id="PF13202">
    <property type="entry name" value="EF-hand_5"/>
    <property type="match status" value="2"/>
</dbReference>
<feature type="domain" description="EF-hand" evidence="3">
    <location>
        <begin position="55"/>
        <end position="90"/>
    </location>
</feature>
<keyword evidence="2" id="KW-0732">Signal</keyword>
<dbReference type="InterPro" id="IPR002048">
    <property type="entry name" value="EF_hand_dom"/>
</dbReference>
<evidence type="ECO:0000313" key="4">
    <source>
        <dbReference type="EMBL" id="RJF87742.1"/>
    </source>
</evidence>